<gene>
    <name evidence="4" type="ORF">FZC74_11125</name>
</gene>
<comment type="caution">
    <text evidence="4">The sequence shown here is derived from an EMBL/GenBank/DDBJ whole genome shotgun (WGS) entry which is preliminary data.</text>
</comment>
<dbReference type="Pfam" id="PF00782">
    <property type="entry name" value="DSPc"/>
    <property type="match status" value="1"/>
</dbReference>
<dbReference type="Proteomes" id="UP000323393">
    <property type="component" value="Unassembled WGS sequence"/>
</dbReference>
<dbReference type="EMBL" id="VTEU01000003">
    <property type="protein sequence ID" value="TYS59276.1"/>
    <property type="molecule type" value="Genomic_DNA"/>
</dbReference>
<evidence type="ECO:0000259" key="3">
    <source>
        <dbReference type="PROSITE" id="PS50056"/>
    </source>
</evidence>
<reference evidence="4 5" key="1">
    <citation type="submission" date="2019-08" db="EMBL/GenBank/DDBJ databases">
        <title>Bacillus genomes from the desert of Cuatro Cienegas, Coahuila.</title>
        <authorList>
            <person name="Olmedo-Alvarez G."/>
        </authorList>
    </citation>
    <scope>NUCLEOTIDE SEQUENCE [LARGE SCALE GENOMIC DNA]</scope>
    <source>
        <strain evidence="4 5">CH88_3T</strain>
    </source>
</reference>
<sequence>MTNEKNYQSLMENVFIGGADQVKEAHTNEELDVIIDLRAETDSIGDDLPRIHMPIVDDAAKQDESVKAAIEYVVQAQKEGKKVYFHCSGGRNRTGTVAMGTLLHLGKANTVEEAESIATSIRPVINVKPELKEVLHNMYVKNE</sequence>
<dbReference type="AlphaFoldDB" id="A0AA94WP38"/>
<dbReference type="GO" id="GO:0004721">
    <property type="term" value="F:phosphoprotein phosphatase activity"/>
    <property type="evidence" value="ECO:0007669"/>
    <property type="project" value="UniProtKB-KW"/>
</dbReference>
<dbReference type="InterPro" id="IPR020422">
    <property type="entry name" value="TYR_PHOSPHATASE_DUAL_dom"/>
</dbReference>
<dbReference type="SUPFAM" id="SSF52799">
    <property type="entry name" value="(Phosphotyrosine protein) phosphatases II"/>
    <property type="match status" value="1"/>
</dbReference>
<evidence type="ECO:0000313" key="4">
    <source>
        <dbReference type="EMBL" id="TYS59276.1"/>
    </source>
</evidence>
<dbReference type="InterPro" id="IPR000387">
    <property type="entry name" value="Tyr_Pase_dom"/>
</dbReference>
<keyword evidence="1" id="KW-0378">Hydrolase</keyword>
<organism evidence="4 5">
    <name type="scientific">Sutcliffiella horikoshii</name>
    <dbReference type="NCBI Taxonomy" id="79883"/>
    <lineage>
        <taxon>Bacteria</taxon>
        <taxon>Bacillati</taxon>
        <taxon>Bacillota</taxon>
        <taxon>Bacilli</taxon>
        <taxon>Bacillales</taxon>
        <taxon>Bacillaceae</taxon>
        <taxon>Sutcliffiella</taxon>
    </lineage>
</organism>
<dbReference type="InterPro" id="IPR000340">
    <property type="entry name" value="Dual-sp_phosphatase_cat-dom"/>
</dbReference>
<evidence type="ECO:0000313" key="5">
    <source>
        <dbReference type="Proteomes" id="UP000323393"/>
    </source>
</evidence>
<evidence type="ECO:0000256" key="1">
    <source>
        <dbReference type="ARBA" id="ARBA00022801"/>
    </source>
</evidence>
<feature type="domain" description="Tyrosine specific protein phosphatases" evidence="3">
    <location>
        <begin position="64"/>
        <end position="139"/>
    </location>
</feature>
<name>A0AA94WP38_9BACI</name>
<protein>
    <submittedName>
        <fullName evidence="4">Protein tyrosine phosphatase</fullName>
    </submittedName>
</protein>
<dbReference type="PANTHER" id="PTHR47216">
    <property type="match status" value="1"/>
</dbReference>
<dbReference type="Gene3D" id="3.90.190.10">
    <property type="entry name" value="Protein tyrosine phosphatase superfamily"/>
    <property type="match status" value="1"/>
</dbReference>
<dbReference type="RefSeq" id="WP_148965887.1">
    <property type="nucleotide sequence ID" value="NZ_VTEU01000003.1"/>
</dbReference>
<keyword evidence="2" id="KW-0904">Protein phosphatase</keyword>
<dbReference type="PANTHER" id="PTHR47216:SF4">
    <property type="entry name" value="OS01G0859400 PROTEIN"/>
    <property type="match status" value="1"/>
</dbReference>
<dbReference type="PROSITE" id="PS00383">
    <property type="entry name" value="TYR_PHOSPHATASE_1"/>
    <property type="match status" value="1"/>
</dbReference>
<evidence type="ECO:0000256" key="2">
    <source>
        <dbReference type="ARBA" id="ARBA00022912"/>
    </source>
</evidence>
<dbReference type="InterPro" id="IPR016130">
    <property type="entry name" value="Tyr_Pase_AS"/>
</dbReference>
<proteinExistence type="predicted"/>
<accession>A0AA94WP38</accession>
<dbReference type="PROSITE" id="PS50056">
    <property type="entry name" value="TYR_PHOSPHATASE_2"/>
    <property type="match status" value="1"/>
</dbReference>
<dbReference type="SMART" id="SM00195">
    <property type="entry name" value="DSPc"/>
    <property type="match status" value="1"/>
</dbReference>
<dbReference type="InterPro" id="IPR029021">
    <property type="entry name" value="Prot-tyrosine_phosphatase-like"/>
</dbReference>